<feature type="transmembrane region" description="Helical" evidence="1">
    <location>
        <begin position="69"/>
        <end position="89"/>
    </location>
</feature>
<reference evidence="2 3" key="1">
    <citation type="journal article" date="2024" name="BMC Genomics">
        <title>Genome assembly of redclaw crayfish (Cherax quadricarinatus) provides insights into its immune adaptation and hypoxia tolerance.</title>
        <authorList>
            <person name="Liu Z."/>
            <person name="Zheng J."/>
            <person name="Li H."/>
            <person name="Fang K."/>
            <person name="Wang S."/>
            <person name="He J."/>
            <person name="Zhou D."/>
            <person name="Weng S."/>
            <person name="Chi M."/>
            <person name="Gu Z."/>
            <person name="He J."/>
            <person name="Li F."/>
            <person name="Wang M."/>
        </authorList>
    </citation>
    <scope>NUCLEOTIDE SEQUENCE [LARGE SCALE GENOMIC DNA]</scope>
    <source>
        <strain evidence="2">ZL_2023a</strain>
    </source>
</reference>
<accession>A0AAW0W737</accession>
<evidence type="ECO:0000256" key="1">
    <source>
        <dbReference type="SAM" id="Phobius"/>
    </source>
</evidence>
<evidence type="ECO:0000313" key="3">
    <source>
        <dbReference type="Proteomes" id="UP001445076"/>
    </source>
</evidence>
<keyword evidence="1" id="KW-1133">Transmembrane helix</keyword>
<gene>
    <name evidence="2" type="ORF">OTU49_010743</name>
</gene>
<dbReference type="AlphaFoldDB" id="A0AAW0W737"/>
<evidence type="ECO:0000313" key="2">
    <source>
        <dbReference type="EMBL" id="KAK8725184.1"/>
    </source>
</evidence>
<feature type="transmembrane region" description="Helical" evidence="1">
    <location>
        <begin position="95"/>
        <end position="119"/>
    </location>
</feature>
<dbReference type="EMBL" id="JARKIK010000083">
    <property type="protein sequence ID" value="KAK8725184.1"/>
    <property type="molecule type" value="Genomic_DNA"/>
</dbReference>
<dbReference type="Proteomes" id="UP001445076">
    <property type="component" value="Unassembled WGS sequence"/>
</dbReference>
<name>A0AAW0W737_CHEQU</name>
<comment type="caution">
    <text evidence="2">The sequence shown here is derived from an EMBL/GenBank/DDBJ whole genome shotgun (WGS) entry which is preliminary data.</text>
</comment>
<proteinExistence type="predicted"/>
<organism evidence="2 3">
    <name type="scientific">Cherax quadricarinatus</name>
    <name type="common">Australian red claw crayfish</name>
    <dbReference type="NCBI Taxonomy" id="27406"/>
    <lineage>
        <taxon>Eukaryota</taxon>
        <taxon>Metazoa</taxon>
        <taxon>Ecdysozoa</taxon>
        <taxon>Arthropoda</taxon>
        <taxon>Crustacea</taxon>
        <taxon>Multicrustacea</taxon>
        <taxon>Malacostraca</taxon>
        <taxon>Eumalacostraca</taxon>
        <taxon>Eucarida</taxon>
        <taxon>Decapoda</taxon>
        <taxon>Pleocyemata</taxon>
        <taxon>Astacidea</taxon>
        <taxon>Parastacoidea</taxon>
        <taxon>Parastacidae</taxon>
        <taxon>Cherax</taxon>
    </lineage>
</organism>
<keyword evidence="1" id="KW-0472">Membrane</keyword>
<sequence length="131" mass="15226">MAICVKSLSAMNGRLMFEPQWNHSTLRDLSHPIPEKPNDFLPSPKEKGSNTSRSSGGITWTLVKFFFKWFPVVFYIHLLYFLVYCVLFTDDNAISFFAIVTLCTQLLLLIPYCLGTRWYESCKSRSRRSKN</sequence>
<protein>
    <submittedName>
        <fullName evidence="2">Uncharacterized protein</fullName>
    </submittedName>
</protein>
<keyword evidence="1" id="KW-0812">Transmembrane</keyword>
<keyword evidence="3" id="KW-1185">Reference proteome</keyword>